<dbReference type="EMBL" id="BAAANJ010000009">
    <property type="protein sequence ID" value="GAA1815161.1"/>
    <property type="molecule type" value="Genomic_DNA"/>
</dbReference>
<comment type="caution">
    <text evidence="5">The sequence shown here is derived from an EMBL/GenBank/DDBJ whole genome shotgun (WGS) entry which is preliminary data.</text>
</comment>
<dbReference type="PANTHER" id="PTHR43582">
    <property type="entry name" value="LINEARMYCIN RESISTANCE ATP-BINDING PROTEIN LNRL"/>
    <property type="match status" value="1"/>
</dbReference>
<feature type="region of interest" description="Disordered" evidence="3">
    <location>
        <begin position="326"/>
        <end position="349"/>
    </location>
</feature>
<keyword evidence="1" id="KW-0547">Nucleotide-binding</keyword>
<name>A0ABP4YFM3_9MICO</name>
<evidence type="ECO:0000256" key="3">
    <source>
        <dbReference type="SAM" id="MobiDB-lite"/>
    </source>
</evidence>
<evidence type="ECO:0000256" key="2">
    <source>
        <dbReference type="ARBA" id="ARBA00022840"/>
    </source>
</evidence>
<dbReference type="InterPro" id="IPR017871">
    <property type="entry name" value="ABC_transporter-like_CS"/>
</dbReference>
<proteinExistence type="predicted"/>
<evidence type="ECO:0000313" key="5">
    <source>
        <dbReference type="EMBL" id="GAA1815161.1"/>
    </source>
</evidence>
<dbReference type="PROSITE" id="PS00211">
    <property type="entry name" value="ABC_TRANSPORTER_1"/>
    <property type="match status" value="1"/>
</dbReference>
<evidence type="ECO:0000313" key="6">
    <source>
        <dbReference type="Proteomes" id="UP001500002"/>
    </source>
</evidence>
<dbReference type="SMART" id="SM00382">
    <property type="entry name" value="AAA"/>
    <property type="match status" value="1"/>
</dbReference>
<protein>
    <submittedName>
        <fullName evidence="5">ATP-binding cassette domain-containing protein</fullName>
    </submittedName>
</protein>
<dbReference type="SUPFAM" id="SSF52540">
    <property type="entry name" value="P-loop containing nucleoside triphosphate hydrolases"/>
    <property type="match status" value="1"/>
</dbReference>
<dbReference type="Gene3D" id="3.40.50.300">
    <property type="entry name" value="P-loop containing nucleotide triphosphate hydrolases"/>
    <property type="match status" value="1"/>
</dbReference>
<keyword evidence="2 5" id="KW-0067">ATP-binding</keyword>
<dbReference type="InterPro" id="IPR003439">
    <property type="entry name" value="ABC_transporter-like_ATP-bd"/>
</dbReference>
<organism evidence="5 6">
    <name type="scientific">Agromyces neolithicus</name>
    <dbReference type="NCBI Taxonomy" id="269420"/>
    <lineage>
        <taxon>Bacteria</taxon>
        <taxon>Bacillati</taxon>
        <taxon>Actinomycetota</taxon>
        <taxon>Actinomycetes</taxon>
        <taxon>Micrococcales</taxon>
        <taxon>Microbacteriaceae</taxon>
        <taxon>Agromyces</taxon>
    </lineage>
</organism>
<accession>A0ABP4YFM3</accession>
<dbReference type="InterPro" id="IPR027417">
    <property type="entry name" value="P-loop_NTPase"/>
</dbReference>
<feature type="domain" description="ABC transporter" evidence="4">
    <location>
        <begin position="10"/>
        <end position="247"/>
    </location>
</feature>
<dbReference type="PROSITE" id="PS50893">
    <property type="entry name" value="ABC_TRANSPORTER_2"/>
    <property type="match status" value="1"/>
</dbReference>
<dbReference type="RefSeq" id="WP_344296744.1">
    <property type="nucleotide sequence ID" value="NZ_BAAANJ010000009.1"/>
</dbReference>
<dbReference type="Proteomes" id="UP001500002">
    <property type="component" value="Unassembled WGS sequence"/>
</dbReference>
<dbReference type="InterPro" id="IPR003593">
    <property type="entry name" value="AAA+_ATPase"/>
</dbReference>
<gene>
    <name evidence="5" type="ORF">GCM10009749_26080</name>
</gene>
<dbReference type="Pfam" id="PF00005">
    <property type="entry name" value="ABC_tran"/>
    <property type="match status" value="1"/>
</dbReference>
<evidence type="ECO:0000259" key="4">
    <source>
        <dbReference type="PROSITE" id="PS50893"/>
    </source>
</evidence>
<dbReference type="PANTHER" id="PTHR43582:SF5">
    <property type="entry name" value="ABC TRANSPORTER"/>
    <property type="match status" value="1"/>
</dbReference>
<reference evidence="6" key="1">
    <citation type="journal article" date="2019" name="Int. J. Syst. Evol. Microbiol.">
        <title>The Global Catalogue of Microorganisms (GCM) 10K type strain sequencing project: providing services to taxonomists for standard genome sequencing and annotation.</title>
        <authorList>
            <consortium name="The Broad Institute Genomics Platform"/>
            <consortium name="The Broad Institute Genome Sequencing Center for Infectious Disease"/>
            <person name="Wu L."/>
            <person name="Ma J."/>
        </authorList>
    </citation>
    <scope>NUCLEOTIDE SEQUENCE [LARGE SCALE GENOMIC DNA]</scope>
    <source>
        <strain evidence="6">JCM 14322</strain>
    </source>
</reference>
<evidence type="ECO:0000256" key="1">
    <source>
        <dbReference type="ARBA" id="ARBA00022741"/>
    </source>
</evidence>
<dbReference type="GO" id="GO:0005524">
    <property type="term" value="F:ATP binding"/>
    <property type="evidence" value="ECO:0007669"/>
    <property type="project" value="UniProtKB-KW"/>
</dbReference>
<feature type="compositionally biased region" description="Low complexity" evidence="3">
    <location>
        <begin position="326"/>
        <end position="342"/>
    </location>
</feature>
<sequence length="349" mass="36612">MAVSPDARALAAVDLVKTYPQGRGKAPLRALDGLTFEAEQGTVFGLLGPNGAGKSTTVKILSTLSRADSGAAFVAGVDVRRHPERVRSAIGFVAQKQVSDPMDTGLENLVLAGRLHGMRTAAAKSRADDLLDRFALTTAAGRQVKTYSGGMARKLDVAIGLMHRPEVLFLDEPTTGLDPEARAEMWAEIERMSREERMTVLLTTHYLEEADRLASRLAIVDGGRVVADGTPEQLKSELRGDALVIEVHEASDIPEVLAAIGRIGALRDIVADGRTVRARGDDGGAALPLALGVLDAAGLAVASATVSRPSLDDVYLAHTGRSFAAAQAHSADAPAPSPQSTAKTEEVAS</sequence>
<keyword evidence="6" id="KW-1185">Reference proteome</keyword>